<dbReference type="Proteomes" id="UP000254765">
    <property type="component" value="Unassembled WGS sequence"/>
</dbReference>
<dbReference type="Gene3D" id="3.40.50.2300">
    <property type="match status" value="1"/>
</dbReference>
<dbReference type="InterPro" id="IPR028082">
    <property type="entry name" value="Peripla_BP_I"/>
</dbReference>
<proteinExistence type="predicted"/>
<reference evidence="1 2" key="1">
    <citation type="submission" date="2018-06" db="EMBL/GenBank/DDBJ databases">
        <authorList>
            <consortium name="Pathogen Informatics"/>
            <person name="Doyle S."/>
        </authorList>
    </citation>
    <scope>NUCLEOTIDE SEQUENCE [LARGE SCALE GENOMIC DNA]</scope>
    <source>
        <strain evidence="1 2">NCTC10211</strain>
    </source>
</reference>
<sequence>MQDVSLFSIDEVSHAEIYGFHFPCVSHDLQEIAWQALNLAIRRIADPEIKPGKVVVRGKLVA</sequence>
<dbReference type="SUPFAM" id="SSF53822">
    <property type="entry name" value="Periplasmic binding protein-like I"/>
    <property type="match status" value="1"/>
</dbReference>
<evidence type="ECO:0000313" key="1">
    <source>
        <dbReference type="EMBL" id="SUI59323.1"/>
    </source>
</evidence>
<protein>
    <submittedName>
        <fullName evidence="1">Uncharacterized protein</fullName>
    </submittedName>
</protein>
<name>A0A379ZCJ8_SERMA</name>
<accession>A0A379ZCJ8</accession>
<evidence type="ECO:0000313" key="2">
    <source>
        <dbReference type="Proteomes" id="UP000254765"/>
    </source>
</evidence>
<organism evidence="1 2">
    <name type="scientific">Serratia marcescens</name>
    <dbReference type="NCBI Taxonomy" id="615"/>
    <lineage>
        <taxon>Bacteria</taxon>
        <taxon>Pseudomonadati</taxon>
        <taxon>Pseudomonadota</taxon>
        <taxon>Gammaproteobacteria</taxon>
        <taxon>Enterobacterales</taxon>
        <taxon>Yersiniaceae</taxon>
        <taxon>Serratia</taxon>
    </lineage>
</organism>
<dbReference type="AlphaFoldDB" id="A0A379ZCJ8"/>
<gene>
    <name evidence="1" type="ORF">NCTC10211_03621</name>
</gene>
<dbReference type="EMBL" id="UGYK01000002">
    <property type="protein sequence ID" value="SUI59323.1"/>
    <property type="molecule type" value="Genomic_DNA"/>
</dbReference>